<dbReference type="AlphaFoldDB" id="A0A4R5LTK3"/>
<dbReference type="GO" id="GO:0045017">
    <property type="term" value="P:glycerolipid biosynthetic process"/>
    <property type="evidence" value="ECO:0007669"/>
    <property type="project" value="InterPro"/>
</dbReference>
<feature type="domain" description="O-acyltransferase WSD1-like N-terminal" evidence="1">
    <location>
        <begin position="67"/>
        <end position="118"/>
    </location>
</feature>
<gene>
    <name evidence="2" type="ORF">E2F43_00140</name>
</gene>
<evidence type="ECO:0000313" key="3">
    <source>
        <dbReference type="Proteomes" id="UP000295554"/>
    </source>
</evidence>
<proteinExistence type="predicted"/>
<accession>A0A4R5LTK3</accession>
<keyword evidence="3" id="KW-1185">Reference proteome</keyword>
<dbReference type="Proteomes" id="UP000295554">
    <property type="component" value="Unassembled WGS sequence"/>
</dbReference>
<protein>
    <recommendedName>
        <fullName evidence="1">O-acyltransferase WSD1-like N-terminal domain-containing protein</fullName>
    </recommendedName>
</protein>
<name>A0A4R5LTK3_9GAMM</name>
<reference evidence="2 3" key="1">
    <citation type="submission" date="2019-03" db="EMBL/GenBank/DDBJ databases">
        <title>Seongchinamella monodicae gen. nov., sp. nov., a novel member of the Gammaproteobacteria isolated from a tidal mudflat of beach.</title>
        <authorList>
            <person name="Yang H.G."/>
            <person name="Kang J.W."/>
            <person name="Lee S.D."/>
        </authorList>
    </citation>
    <scope>NUCLEOTIDE SEQUENCE [LARGE SCALE GENOMIC DNA]</scope>
    <source>
        <strain evidence="2 3">GH4-78</strain>
    </source>
</reference>
<dbReference type="InterPro" id="IPR004255">
    <property type="entry name" value="O-acyltransferase_WSD1_N"/>
</dbReference>
<dbReference type="OrthoDB" id="9810950at2"/>
<sequence>MVHRPQRAYPLFAAVDGGQRSVCGHICADAPAEQEFRNVAEALKATFDSSANLLGAQRTYFGAWTGSGGSLLVPWQNVPRSLINTKVDGARRFVAQSWPFAHICAVGKALDGTFNDAVLAMCAGGPVQLPQELRRIPPGVAEVEAAGYHSPQVFLSTTRLVTPRDRLDFVQAG</sequence>
<comment type="caution">
    <text evidence="2">The sequence shown here is derived from an EMBL/GenBank/DDBJ whole genome shotgun (WGS) entry which is preliminary data.</text>
</comment>
<evidence type="ECO:0000313" key="2">
    <source>
        <dbReference type="EMBL" id="TDG14693.1"/>
    </source>
</evidence>
<dbReference type="GO" id="GO:0004144">
    <property type="term" value="F:diacylglycerol O-acyltransferase activity"/>
    <property type="evidence" value="ECO:0007669"/>
    <property type="project" value="InterPro"/>
</dbReference>
<dbReference type="Pfam" id="PF03007">
    <property type="entry name" value="WS_DGAT_cat"/>
    <property type="match status" value="1"/>
</dbReference>
<dbReference type="EMBL" id="SMSE01000001">
    <property type="protein sequence ID" value="TDG14693.1"/>
    <property type="molecule type" value="Genomic_DNA"/>
</dbReference>
<evidence type="ECO:0000259" key="1">
    <source>
        <dbReference type="Pfam" id="PF03007"/>
    </source>
</evidence>
<organism evidence="2 3">
    <name type="scientific">Seongchinamella unica</name>
    <dbReference type="NCBI Taxonomy" id="2547392"/>
    <lineage>
        <taxon>Bacteria</taxon>
        <taxon>Pseudomonadati</taxon>
        <taxon>Pseudomonadota</taxon>
        <taxon>Gammaproteobacteria</taxon>
        <taxon>Cellvibrionales</taxon>
        <taxon>Halieaceae</taxon>
        <taxon>Seongchinamella</taxon>
    </lineage>
</organism>